<proteinExistence type="predicted"/>
<name>B2W6F4_PYRTR</name>
<keyword evidence="1" id="KW-0732">Signal</keyword>
<evidence type="ECO:0000313" key="3">
    <source>
        <dbReference type="Proteomes" id="UP000001471"/>
    </source>
</evidence>
<feature type="signal peptide" evidence="1">
    <location>
        <begin position="1"/>
        <end position="20"/>
    </location>
</feature>
<protein>
    <submittedName>
        <fullName evidence="2">Uncharacterized protein</fullName>
    </submittedName>
</protein>
<sequence length="95" mass="10446">MLFSVSFALLLASISQSTLAEVVEIDKAYNVECQGRKTVPNYCTAAGGDFRSIPVETWQGSRTGSLGRKEESRICDNWSLLAIAMERKQAGMKAR</sequence>
<accession>B2W6F4</accession>
<dbReference type="HOGENOM" id="CLU_2373865_0_0_1"/>
<feature type="chain" id="PRO_5002784731" evidence="1">
    <location>
        <begin position="21"/>
        <end position="95"/>
    </location>
</feature>
<evidence type="ECO:0000256" key="1">
    <source>
        <dbReference type="SAM" id="SignalP"/>
    </source>
</evidence>
<dbReference type="EMBL" id="DS231619">
    <property type="protein sequence ID" value="EDU48312.1"/>
    <property type="molecule type" value="Genomic_DNA"/>
</dbReference>
<organism evidence="2 3">
    <name type="scientific">Pyrenophora tritici-repentis (strain Pt-1C-BFP)</name>
    <name type="common">Wheat tan spot fungus</name>
    <name type="synonym">Drechslera tritici-repentis</name>
    <dbReference type="NCBI Taxonomy" id="426418"/>
    <lineage>
        <taxon>Eukaryota</taxon>
        <taxon>Fungi</taxon>
        <taxon>Dikarya</taxon>
        <taxon>Ascomycota</taxon>
        <taxon>Pezizomycotina</taxon>
        <taxon>Dothideomycetes</taxon>
        <taxon>Pleosporomycetidae</taxon>
        <taxon>Pleosporales</taxon>
        <taxon>Pleosporineae</taxon>
        <taxon>Pleosporaceae</taxon>
        <taxon>Pyrenophora</taxon>
    </lineage>
</organism>
<dbReference type="Proteomes" id="UP000001471">
    <property type="component" value="Unassembled WGS sequence"/>
</dbReference>
<dbReference type="AlphaFoldDB" id="B2W6F4"/>
<dbReference type="InParanoid" id="B2W6F4"/>
<evidence type="ECO:0000313" key="2">
    <source>
        <dbReference type="EMBL" id="EDU48312.1"/>
    </source>
</evidence>
<gene>
    <name evidence="2" type="ORF">PTRG_05392</name>
</gene>
<reference evidence="3" key="1">
    <citation type="journal article" date="2013" name="G3 (Bethesda)">
        <title>Comparative genomics of a plant-pathogenic fungus, Pyrenophora tritici-repentis, reveals transduplication and the impact of repeat elements on pathogenicity and population divergence.</title>
        <authorList>
            <person name="Manning V.A."/>
            <person name="Pandelova I."/>
            <person name="Dhillon B."/>
            <person name="Wilhelm L.J."/>
            <person name="Goodwin S.B."/>
            <person name="Berlin A.M."/>
            <person name="Figueroa M."/>
            <person name="Freitag M."/>
            <person name="Hane J.K."/>
            <person name="Henrissat B."/>
            <person name="Holman W.H."/>
            <person name="Kodira C.D."/>
            <person name="Martin J."/>
            <person name="Oliver R.P."/>
            <person name="Robbertse B."/>
            <person name="Schackwitz W."/>
            <person name="Schwartz D.C."/>
            <person name="Spatafora J.W."/>
            <person name="Turgeon B.G."/>
            <person name="Yandava C."/>
            <person name="Young S."/>
            <person name="Zhou S."/>
            <person name="Zeng Q."/>
            <person name="Grigoriev I.V."/>
            <person name="Ma L.-J."/>
            <person name="Ciuffetti L.M."/>
        </authorList>
    </citation>
    <scope>NUCLEOTIDE SEQUENCE [LARGE SCALE GENOMIC DNA]</scope>
    <source>
        <strain evidence="3">Pt-1C-BFP</strain>
    </source>
</reference>